<dbReference type="InterPro" id="IPR000014">
    <property type="entry name" value="PAS"/>
</dbReference>
<proteinExistence type="predicted"/>
<dbReference type="EMBL" id="JACIED010000002">
    <property type="protein sequence ID" value="MBB4006925.1"/>
    <property type="molecule type" value="Genomic_DNA"/>
</dbReference>
<keyword evidence="2" id="KW-0902">Two-component regulatory system</keyword>
<dbReference type="Gene3D" id="3.40.50.2300">
    <property type="match status" value="1"/>
</dbReference>
<evidence type="ECO:0000259" key="4">
    <source>
        <dbReference type="PROSITE" id="PS50110"/>
    </source>
</evidence>
<gene>
    <name evidence="6" type="ORF">GGQ71_001188</name>
</gene>
<evidence type="ECO:0000256" key="2">
    <source>
        <dbReference type="ARBA" id="ARBA00023012"/>
    </source>
</evidence>
<dbReference type="PANTHER" id="PTHR45339">
    <property type="entry name" value="HYBRID SIGNAL TRANSDUCTION HISTIDINE KINASE J"/>
    <property type="match status" value="1"/>
</dbReference>
<dbReference type="SUPFAM" id="SSF52172">
    <property type="entry name" value="CheY-like"/>
    <property type="match status" value="1"/>
</dbReference>
<dbReference type="CDD" id="cd00130">
    <property type="entry name" value="PAS"/>
    <property type="match status" value="1"/>
</dbReference>
<evidence type="ECO:0000259" key="5">
    <source>
        <dbReference type="PROSITE" id="PS50112"/>
    </source>
</evidence>
<dbReference type="GO" id="GO:0006355">
    <property type="term" value="P:regulation of DNA-templated transcription"/>
    <property type="evidence" value="ECO:0007669"/>
    <property type="project" value="InterPro"/>
</dbReference>
<dbReference type="SMART" id="SM00448">
    <property type="entry name" value="REC"/>
    <property type="match status" value="1"/>
</dbReference>
<dbReference type="PROSITE" id="PS50110">
    <property type="entry name" value="RESPONSE_REGULATORY"/>
    <property type="match status" value="1"/>
</dbReference>
<comment type="caution">
    <text evidence="6">The sequence shown here is derived from an EMBL/GenBank/DDBJ whole genome shotgun (WGS) entry which is preliminary data.</text>
</comment>
<dbReference type="Pfam" id="PF00989">
    <property type="entry name" value="PAS"/>
    <property type="match status" value="1"/>
</dbReference>
<feature type="domain" description="Response regulatory" evidence="4">
    <location>
        <begin position="433"/>
        <end position="551"/>
    </location>
</feature>
<name>A0A7W6HKJ6_9HYPH</name>
<keyword evidence="1 3" id="KW-0597">Phosphoprotein</keyword>
<accession>A0A7W6HKJ6</accession>
<dbReference type="SUPFAM" id="SSF55785">
    <property type="entry name" value="PYP-like sensor domain (PAS domain)"/>
    <property type="match status" value="1"/>
</dbReference>
<dbReference type="InterPro" id="IPR035965">
    <property type="entry name" value="PAS-like_dom_sf"/>
</dbReference>
<dbReference type="InterPro" id="IPR013767">
    <property type="entry name" value="PAS_fold"/>
</dbReference>
<dbReference type="Pfam" id="PF00072">
    <property type="entry name" value="Response_reg"/>
    <property type="match status" value="1"/>
</dbReference>
<dbReference type="OrthoDB" id="8274118at2"/>
<feature type="domain" description="PAS" evidence="5">
    <location>
        <begin position="156"/>
        <end position="200"/>
    </location>
</feature>
<protein>
    <submittedName>
        <fullName evidence="6">CheY-like chemotaxis protein/PAS domain-containing protein</fullName>
    </submittedName>
</protein>
<dbReference type="PROSITE" id="PS50112">
    <property type="entry name" value="PAS"/>
    <property type="match status" value="1"/>
</dbReference>
<dbReference type="PANTHER" id="PTHR45339:SF1">
    <property type="entry name" value="HYBRID SIGNAL TRANSDUCTION HISTIDINE KINASE J"/>
    <property type="match status" value="1"/>
</dbReference>
<organism evidence="6 7">
    <name type="scientific">Allorhizobium taibaishanense</name>
    <dbReference type="NCBI Taxonomy" id="887144"/>
    <lineage>
        <taxon>Bacteria</taxon>
        <taxon>Pseudomonadati</taxon>
        <taxon>Pseudomonadota</taxon>
        <taxon>Alphaproteobacteria</taxon>
        <taxon>Hyphomicrobiales</taxon>
        <taxon>Rhizobiaceae</taxon>
        <taxon>Rhizobium/Agrobacterium group</taxon>
        <taxon>Allorhizobium</taxon>
    </lineage>
</organism>
<evidence type="ECO:0000256" key="1">
    <source>
        <dbReference type="ARBA" id="ARBA00022553"/>
    </source>
</evidence>
<dbReference type="Proteomes" id="UP000544107">
    <property type="component" value="Unassembled WGS sequence"/>
</dbReference>
<dbReference type="CDD" id="cd17546">
    <property type="entry name" value="REC_hyHK_CKI1_RcsC-like"/>
    <property type="match status" value="1"/>
</dbReference>
<feature type="modified residue" description="4-aspartylphosphate" evidence="3">
    <location>
        <position position="482"/>
    </location>
</feature>
<dbReference type="InterPro" id="IPR011006">
    <property type="entry name" value="CheY-like_superfamily"/>
</dbReference>
<evidence type="ECO:0000313" key="6">
    <source>
        <dbReference type="EMBL" id="MBB4006925.1"/>
    </source>
</evidence>
<sequence>MHKQPGDRPASDRTRASALVLEHSLLDAVCDAQGSALMVVDRDDLLVYASPQLLHFFEIPDFYLQAGTRLRDCLGAIYDHCIRSLLAPNPPSREEWLAERVAAHWRERFEAFDRTSKKRIVRLLNRRLPNGFGICAISDVTEQKKREEQWRSDLERVEVTEDILDNLPQPIMVWDERNIVVGINKAFAAMTGRSEEAILGCPAAEVLEGRFLTSLRQAEQQLGCKRFVRIADPASSDATTAAYINRIGKAERPFTAVTFVHIDGAPHLLRGIMPASTHETSKSPVVGHADHSRHASRIVDTDLVAIPASSVSPIGAADRRMRVAIASSDTVFVANALSVLPRQASDHCIVESPYELQALIELARSASLSIDLIVSDGVFFSGRRDWDSIATLIADRGTVAHRLDRHLRATPGVPATADRSVREPEAAGRANAEILVVEDNEVNQIVFSQILEGLGRSYKLAVNGAEALAIWQADRPAIVLMDISLPDINGMDVCRLMRQRQKQGEPRAAIVGVLVPAFDHDRERCMEAGMDDVIVKPLSPDMIETLLDRHLGLRPTADARRF</sequence>
<reference evidence="6 7" key="1">
    <citation type="submission" date="2020-08" db="EMBL/GenBank/DDBJ databases">
        <title>Genomic Encyclopedia of Type Strains, Phase IV (KMG-IV): sequencing the most valuable type-strain genomes for metagenomic binning, comparative biology and taxonomic classification.</title>
        <authorList>
            <person name="Goeker M."/>
        </authorList>
    </citation>
    <scope>NUCLEOTIDE SEQUENCE [LARGE SCALE GENOMIC DNA]</scope>
    <source>
        <strain evidence="6 7">DSM 100021</strain>
    </source>
</reference>
<dbReference type="AlphaFoldDB" id="A0A7W6HKJ6"/>
<dbReference type="Gene3D" id="3.30.450.20">
    <property type="entry name" value="PAS domain"/>
    <property type="match status" value="1"/>
</dbReference>
<dbReference type="SMART" id="SM00091">
    <property type="entry name" value="PAS"/>
    <property type="match status" value="2"/>
</dbReference>
<evidence type="ECO:0000313" key="7">
    <source>
        <dbReference type="Proteomes" id="UP000544107"/>
    </source>
</evidence>
<dbReference type="Pfam" id="PF12860">
    <property type="entry name" value="PAS_7"/>
    <property type="match status" value="1"/>
</dbReference>
<evidence type="ECO:0000256" key="3">
    <source>
        <dbReference type="PROSITE-ProRule" id="PRU00169"/>
    </source>
</evidence>
<dbReference type="GO" id="GO:0000160">
    <property type="term" value="P:phosphorelay signal transduction system"/>
    <property type="evidence" value="ECO:0007669"/>
    <property type="project" value="UniProtKB-KW"/>
</dbReference>
<dbReference type="RefSeq" id="WP_083943055.1">
    <property type="nucleotide sequence ID" value="NZ_JACIED010000002.1"/>
</dbReference>
<dbReference type="InterPro" id="IPR001789">
    <property type="entry name" value="Sig_transdc_resp-reg_receiver"/>
</dbReference>